<feature type="region of interest" description="Disordered" evidence="1">
    <location>
        <begin position="1"/>
        <end position="28"/>
    </location>
</feature>
<accession>A0A813LW46</accession>
<feature type="compositionally biased region" description="Low complexity" evidence="1">
    <location>
        <begin position="8"/>
        <end position="28"/>
    </location>
</feature>
<proteinExistence type="predicted"/>
<sequence>PGMLGQGSSSMDEGSLSSSRSRPDSPGLAPLLSLGLVTTVAYVSQWIGRRALPSNMRSASLCALRASASDDVE</sequence>
<dbReference type="EMBL" id="CAJNNW010037623">
    <property type="protein sequence ID" value="CAE8743301.1"/>
    <property type="molecule type" value="Genomic_DNA"/>
</dbReference>
<comment type="caution">
    <text evidence="3">The sequence shown here is derived from an EMBL/GenBank/DDBJ whole genome shotgun (WGS) entry which is preliminary data.</text>
</comment>
<name>A0A813LW46_POLGL</name>
<organism evidence="3 4">
    <name type="scientific">Polarella glacialis</name>
    <name type="common">Dinoflagellate</name>
    <dbReference type="NCBI Taxonomy" id="89957"/>
    <lineage>
        <taxon>Eukaryota</taxon>
        <taxon>Sar</taxon>
        <taxon>Alveolata</taxon>
        <taxon>Dinophyceae</taxon>
        <taxon>Suessiales</taxon>
        <taxon>Suessiaceae</taxon>
        <taxon>Polarella</taxon>
    </lineage>
</organism>
<keyword evidence="2" id="KW-1133">Transmembrane helix</keyword>
<feature type="transmembrane region" description="Helical" evidence="2">
    <location>
        <begin position="28"/>
        <end position="48"/>
    </location>
</feature>
<keyword evidence="2" id="KW-0812">Transmembrane</keyword>
<evidence type="ECO:0000313" key="3">
    <source>
        <dbReference type="EMBL" id="CAE8743301.1"/>
    </source>
</evidence>
<gene>
    <name evidence="3" type="ORF">PGLA2088_LOCUS51332</name>
</gene>
<protein>
    <submittedName>
        <fullName evidence="3">Uncharacterized protein</fullName>
    </submittedName>
</protein>
<dbReference type="AlphaFoldDB" id="A0A813LW46"/>
<evidence type="ECO:0000256" key="1">
    <source>
        <dbReference type="SAM" id="MobiDB-lite"/>
    </source>
</evidence>
<keyword evidence="2" id="KW-0472">Membrane</keyword>
<feature type="non-terminal residue" evidence="3">
    <location>
        <position position="1"/>
    </location>
</feature>
<evidence type="ECO:0000313" key="4">
    <source>
        <dbReference type="Proteomes" id="UP000626109"/>
    </source>
</evidence>
<dbReference type="Proteomes" id="UP000626109">
    <property type="component" value="Unassembled WGS sequence"/>
</dbReference>
<reference evidence="3" key="1">
    <citation type="submission" date="2021-02" db="EMBL/GenBank/DDBJ databases">
        <authorList>
            <person name="Dougan E. K."/>
            <person name="Rhodes N."/>
            <person name="Thang M."/>
            <person name="Chan C."/>
        </authorList>
    </citation>
    <scope>NUCLEOTIDE SEQUENCE</scope>
</reference>
<feature type="non-terminal residue" evidence="3">
    <location>
        <position position="73"/>
    </location>
</feature>
<evidence type="ECO:0000256" key="2">
    <source>
        <dbReference type="SAM" id="Phobius"/>
    </source>
</evidence>